<dbReference type="InterPro" id="IPR059206">
    <property type="entry name" value="Sll1717-like"/>
</dbReference>
<dbReference type="EMBL" id="QSIS01000021">
    <property type="protein sequence ID" value="RHD05747.1"/>
    <property type="molecule type" value="Genomic_DNA"/>
</dbReference>
<name>A0A414D6P9_9FIRM</name>
<dbReference type="AlphaFoldDB" id="A0A414D6P9"/>
<comment type="caution">
    <text evidence="1">The sequence shown here is derived from an EMBL/GenBank/DDBJ whole genome shotgun (WGS) entry which is preliminary data.</text>
</comment>
<dbReference type="Proteomes" id="UP000285201">
    <property type="component" value="Unassembled WGS sequence"/>
</dbReference>
<dbReference type="Proteomes" id="UP000284794">
    <property type="component" value="Unassembled WGS sequence"/>
</dbReference>
<evidence type="ECO:0008006" key="5">
    <source>
        <dbReference type="Google" id="ProtNLM"/>
    </source>
</evidence>
<gene>
    <name evidence="2" type="ORF">DW007_06520</name>
    <name evidence="1" type="ORF">DW811_12670</name>
</gene>
<proteinExistence type="predicted"/>
<accession>A0A414D6P9</accession>
<protein>
    <recommendedName>
        <fullName evidence="5">FunZ protein</fullName>
    </recommendedName>
</protein>
<evidence type="ECO:0000313" key="1">
    <source>
        <dbReference type="EMBL" id="RHD05747.1"/>
    </source>
</evidence>
<sequence length="489" mass="56404">MKKIDILNNLNFGNSIAEYDKNIVNYYINTYSTMDLVNDRYDIIKGTKGSGKTAMLVTLYDNQSKYSQLDGKRLIKAIELKGDPDFKRAFSTVTINDNDIQKVIDAWKIYIINVIWKSYSDLFSDGSELGNYLQKEKLLSPKKTIIETLLHALQYVKLKATNTFNPDGSTTQSVELSPNSYYAQSMNPSELLIDYNHIFSELDSLICNNKSCFWVMIDRLDDAFPDRTPESTLILKALFYAYKDICMYDGFKMKIFIRDDIFDEITSNGFTSLTHVASKTMQSLQWDRENIEQLIVERLLFNDAFKEYISGLCINTDCSSLTSTERNKIINILIKPQIDVGKKNPDSLGWIINHVKDGHNHFTPRDIISLLEKARAIQLNLLQENNISEIADDFFISSPAIRAAYSETSREKLVTQLYAEYPAYRTWIELFKNSKAEHTDSTLQQVLGKQWKSRTEKLVQIGFLEKKKNTYKIPFIYRVQLNISQGRAK</sequence>
<dbReference type="NCBIfam" id="NF047389">
    <property type="entry name" value="ATPase_Sll1717"/>
    <property type="match status" value="1"/>
</dbReference>
<evidence type="ECO:0000313" key="2">
    <source>
        <dbReference type="EMBL" id="RHL69302.1"/>
    </source>
</evidence>
<reference evidence="3 4" key="1">
    <citation type="submission" date="2018-08" db="EMBL/GenBank/DDBJ databases">
        <title>A genome reference for cultivated species of the human gut microbiota.</title>
        <authorList>
            <person name="Zou Y."/>
            <person name="Xue W."/>
            <person name="Luo G."/>
        </authorList>
    </citation>
    <scope>NUCLEOTIDE SEQUENCE [LARGE SCALE GENOMIC DNA]</scope>
    <source>
        <strain evidence="2 4">AF36-7BH</strain>
        <strain evidence="1 3">AM32-2AC</strain>
    </source>
</reference>
<dbReference type="EMBL" id="QROY01000004">
    <property type="protein sequence ID" value="RHL69302.1"/>
    <property type="molecule type" value="Genomic_DNA"/>
</dbReference>
<evidence type="ECO:0000313" key="4">
    <source>
        <dbReference type="Proteomes" id="UP000285201"/>
    </source>
</evidence>
<evidence type="ECO:0000313" key="3">
    <source>
        <dbReference type="Proteomes" id="UP000284794"/>
    </source>
</evidence>
<organism evidence="1 3">
    <name type="scientific">Lachnospira eligens</name>
    <dbReference type="NCBI Taxonomy" id="39485"/>
    <lineage>
        <taxon>Bacteria</taxon>
        <taxon>Bacillati</taxon>
        <taxon>Bacillota</taxon>
        <taxon>Clostridia</taxon>
        <taxon>Lachnospirales</taxon>
        <taxon>Lachnospiraceae</taxon>
        <taxon>Lachnospira</taxon>
    </lineage>
</organism>